<feature type="signal peptide" evidence="3">
    <location>
        <begin position="1"/>
        <end position="21"/>
    </location>
</feature>
<name>A0A6M4HAH5_9PROT</name>
<dbReference type="EMBL" id="CP053073">
    <property type="protein sequence ID" value="QJR15047.1"/>
    <property type="molecule type" value="Genomic_DNA"/>
</dbReference>
<dbReference type="SUPFAM" id="SSF53822">
    <property type="entry name" value="Periplasmic binding protein-like I"/>
    <property type="match status" value="1"/>
</dbReference>
<dbReference type="Gene3D" id="3.40.50.2300">
    <property type="match status" value="2"/>
</dbReference>
<reference evidence="5 6" key="1">
    <citation type="submission" date="2020-04" db="EMBL/GenBank/DDBJ databases">
        <title>Usitatibacter rugosus gen. nov., sp. nov. and Usitatibacter palustris sp. nov., novel members of Usitatibacteraceae fam. nov. within the order Nitrosomonadales isolated from soil.</title>
        <authorList>
            <person name="Huber K.J."/>
            <person name="Neumann-Schaal M."/>
            <person name="Geppert A."/>
            <person name="Luckner M."/>
            <person name="Wanner G."/>
            <person name="Overmann J."/>
        </authorList>
    </citation>
    <scope>NUCLEOTIDE SEQUENCE [LARGE SCALE GENOMIC DNA]</scope>
    <source>
        <strain evidence="5 6">Swamp67</strain>
    </source>
</reference>
<dbReference type="RefSeq" id="WP_171161989.1">
    <property type="nucleotide sequence ID" value="NZ_CP053073.1"/>
</dbReference>
<evidence type="ECO:0000256" key="3">
    <source>
        <dbReference type="SAM" id="SignalP"/>
    </source>
</evidence>
<dbReference type="InParanoid" id="A0A6M4HAH5"/>
<dbReference type="KEGG" id="upl:DSM104440_01863"/>
<organism evidence="5 6">
    <name type="scientific">Usitatibacter palustris</name>
    <dbReference type="NCBI Taxonomy" id="2732487"/>
    <lineage>
        <taxon>Bacteria</taxon>
        <taxon>Pseudomonadati</taxon>
        <taxon>Pseudomonadota</taxon>
        <taxon>Betaproteobacteria</taxon>
        <taxon>Nitrosomonadales</taxon>
        <taxon>Usitatibacteraceae</taxon>
        <taxon>Usitatibacter</taxon>
    </lineage>
</organism>
<proteinExistence type="inferred from homology"/>
<feature type="domain" description="Leucine-binding protein" evidence="4">
    <location>
        <begin position="24"/>
        <end position="361"/>
    </location>
</feature>
<dbReference type="PANTHER" id="PTHR47235:SF1">
    <property type="entry name" value="BLR6548 PROTEIN"/>
    <property type="match status" value="1"/>
</dbReference>
<sequence length="372" mass="38953">MKRALPMVVAALACIAGAVQAKDIVIGQSLGLTGGGAEVAKQYLQGAKCYFDSVNKEGGIRNNRIRLVSLDDGGNREKTVENTKKLLAGEKVTALFGYTAAAGAQAVFPLIEQASIPLVGIASGGLGVHDQFRKMVFHVRASYYHELEGAVDLLRSSGLAGPDTTFAFVYNQDAKANLGAFADVMARKKAKTAGSVGIDRNSTDMKAPVETILKGKPGVVIAITTAKAMGALIKEARRQGYTGTIVSSSFAGDPLVREAGSEGVGTIVIHVVPDPLLRTTAITSNYLTALAKCQDMDPPSASGLEGYISARVLVEGLRRAGANLTSAGLVTGLESIQKLDLGGVIVDFSPTDHEGMRFVDFLIISKSGKLKK</sequence>
<protein>
    <recommendedName>
        <fullName evidence="4">Leucine-binding protein domain-containing protein</fullName>
    </recommendedName>
</protein>
<accession>A0A6M4HAH5</accession>
<feature type="chain" id="PRO_5026927402" description="Leucine-binding protein domain-containing protein" evidence="3">
    <location>
        <begin position="22"/>
        <end position="372"/>
    </location>
</feature>
<comment type="similarity">
    <text evidence="1">Belongs to the leucine-binding protein family.</text>
</comment>
<gene>
    <name evidence="5" type="ORF">DSM104440_01863</name>
</gene>
<dbReference type="InterPro" id="IPR028082">
    <property type="entry name" value="Peripla_BP_I"/>
</dbReference>
<dbReference type="PANTHER" id="PTHR47235">
    <property type="entry name" value="BLR6548 PROTEIN"/>
    <property type="match status" value="1"/>
</dbReference>
<dbReference type="Pfam" id="PF13458">
    <property type="entry name" value="Peripla_BP_6"/>
    <property type="match status" value="1"/>
</dbReference>
<dbReference type="CDD" id="cd06326">
    <property type="entry name" value="PBP1_ABC_ligand_binding-like"/>
    <property type="match status" value="1"/>
</dbReference>
<keyword evidence="6" id="KW-1185">Reference proteome</keyword>
<keyword evidence="2 3" id="KW-0732">Signal</keyword>
<dbReference type="Proteomes" id="UP000503096">
    <property type="component" value="Chromosome"/>
</dbReference>
<dbReference type="AlphaFoldDB" id="A0A6M4HAH5"/>
<evidence type="ECO:0000313" key="6">
    <source>
        <dbReference type="Proteomes" id="UP000503096"/>
    </source>
</evidence>
<dbReference type="InterPro" id="IPR028081">
    <property type="entry name" value="Leu-bd"/>
</dbReference>
<evidence type="ECO:0000256" key="2">
    <source>
        <dbReference type="ARBA" id="ARBA00022729"/>
    </source>
</evidence>
<evidence type="ECO:0000259" key="4">
    <source>
        <dbReference type="Pfam" id="PF13458"/>
    </source>
</evidence>
<evidence type="ECO:0000256" key="1">
    <source>
        <dbReference type="ARBA" id="ARBA00010062"/>
    </source>
</evidence>
<evidence type="ECO:0000313" key="5">
    <source>
        <dbReference type="EMBL" id="QJR15047.1"/>
    </source>
</evidence>